<dbReference type="AlphaFoldDB" id="A0AAW1Q974"/>
<dbReference type="Proteomes" id="UP001489004">
    <property type="component" value="Unassembled WGS sequence"/>
</dbReference>
<comment type="caution">
    <text evidence="3">The sequence shown here is derived from an EMBL/GenBank/DDBJ whole genome shotgun (WGS) entry which is preliminary data.</text>
</comment>
<feature type="region of interest" description="Disordered" evidence="1">
    <location>
        <begin position="1"/>
        <end position="25"/>
    </location>
</feature>
<dbReference type="InterPro" id="IPR036249">
    <property type="entry name" value="Thioredoxin-like_sf"/>
</dbReference>
<evidence type="ECO:0000313" key="4">
    <source>
        <dbReference type="Proteomes" id="UP001489004"/>
    </source>
</evidence>
<dbReference type="GO" id="GO:0009507">
    <property type="term" value="C:chloroplast"/>
    <property type="evidence" value="ECO:0007669"/>
    <property type="project" value="TreeGrafter"/>
</dbReference>
<organism evidence="3 4">
    <name type="scientific">[Myrmecia] bisecta</name>
    <dbReference type="NCBI Taxonomy" id="41462"/>
    <lineage>
        <taxon>Eukaryota</taxon>
        <taxon>Viridiplantae</taxon>
        <taxon>Chlorophyta</taxon>
        <taxon>core chlorophytes</taxon>
        <taxon>Trebouxiophyceae</taxon>
        <taxon>Trebouxiales</taxon>
        <taxon>Trebouxiaceae</taxon>
        <taxon>Myrmecia</taxon>
    </lineage>
</organism>
<feature type="compositionally biased region" description="Basic and acidic residues" evidence="1">
    <location>
        <begin position="1"/>
        <end position="13"/>
    </location>
</feature>
<evidence type="ECO:0000259" key="2">
    <source>
        <dbReference type="PROSITE" id="PS50404"/>
    </source>
</evidence>
<dbReference type="InterPro" id="IPR004045">
    <property type="entry name" value="Glutathione_S-Trfase_N"/>
</dbReference>
<evidence type="ECO:0000313" key="3">
    <source>
        <dbReference type="EMBL" id="KAK9816942.1"/>
    </source>
</evidence>
<dbReference type="PROSITE" id="PS51354">
    <property type="entry name" value="GLUTAREDOXIN_2"/>
    <property type="match status" value="1"/>
</dbReference>
<accession>A0AAW1Q974</accession>
<evidence type="ECO:0000256" key="1">
    <source>
        <dbReference type="SAM" id="MobiDB-lite"/>
    </source>
</evidence>
<name>A0AAW1Q974_9CHLO</name>
<dbReference type="PANTHER" id="PTHR45288">
    <property type="entry name" value="THIOREDOXIN FAMILY PROTEIN"/>
    <property type="match status" value="1"/>
</dbReference>
<dbReference type="Gene3D" id="3.40.30.10">
    <property type="entry name" value="Glutaredoxin"/>
    <property type="match status" value="2"/>
</dbReference>
<dbReference type="PROSITE" id="PS50404">
    <property type="entry name" value="GST_NTER"/>
    <property type="match status" value="1"/>
</dbReference>
<reference evidence="3 4" key="1">
    <citation type="journal article" date="2024" name="Nat. Commun.">
        <title>Phylogenomics reveals the evolutionary origins of lichenization in chlorophyte algae.</title>
        <authorList>
            <person name="Puginier C."/>
            <person name="Libourel C."/>
            <person name="Otte J."/>
            <person name="Skaloud P."/>
            <person name="Haon M."/>
            <person name="Grisel S."/>
            <person name="Petersen M."/>
            <person name="Berrin J.G."/>
            <person name="Delaux P.M."/>
            <person name="Dal Grande F."/>
            <person name="Keller J."/>
        </authorList>
    </citation>
    <scope>NUCLEOTIDE SEQUENCE [LARGE SCALE GENOMIC DNA]</scope>
    <source>
        <strain evidence="3 4">SAG 2043</strain>
    </source>
</reference>
<dbReference type="CDD" id="cd03041">
    <property type="entry name" value="GST_N_2GST_N"/>
    <property type="match status" value="1"/>
</dbReference>
<dbReference type="PANTHER" id="PTHR45288:SF1">
    <property type="entry name" value="THIOREDOXIN FAMILY PROTEIN"/>
    <property type="match status" value="1"/>
</dbReference>
<keyword evidence="4" id="KW-1185">Reference proteome</keyword>
<gene>
    <name evidence="3" type="ORF">WJX72_007242</name>
</gene>
<protein>
    <recommendedName>
        <fullName evidence="2">GST N-terminal domain-containing protein</fullName>
    </recommendedName>
</protein>
<dbReference type="SFLD" id="SFLDS00019">
    <property type="entry name" value="Glutathione_Transferase_(cytos"/>
    <property type="match status" value="1"/>
</dbReference>
<sequence>MMTRAKDSPEANRADTPAAKATRDRYTLKQMAGSSRYQVAAGERLNFATSSAQAFLRAGSGAFVSDKLSTFGKRPQKPLELYEFEACPFCRKVREAITILDLDTVFYPCPSGGPTHRAKALKLSGKNQFPFLVDPNTGKQMLESDAIISYLWNEYGDGQVPVQFKLGPITTLSAGLGMLARVGKGASYRRSKLPKKPIEIWAYEASPFCKQAREVLTELELPHLYHTVARNSPKRQALIDKWGVFQVPYIEDPNTNIAMFETPDIIKYLNDTYAV</sequence>
<dbReference type="EMBL" id="JALJOR010000005">
    <property type="protein sequence ID" value="KAK9816942.1"/>
    <property type="molecule type" value="Genomic_DNA"/>
</dbReference>
<proteinExistence type="predicted"/>
<dbReference type="InterPro" id="IPR040079">
    <property type="entry name" value="Glutathione_S-Trfase"/>
</dbReference>
<dbReference type="SFLD" id="SFLDG01181">
    <property type="entry name" value="SUF2"/>
    <property type="match status" value="1"/>
</dbReference>
<dbReference type="Pfam" id="PF13417">
    <property type="entry name" value="GST_N_3"/>
    <property type="match status" value="2"/>
</dbReference>
<dbReference type="SUPFAM" id="SSF52833">
    <property type="entry name" value="Thioredoxin-like"/>
    <property type="match status" value="2"/>
</dbReference>
<feature type="domain" description="GST N-terminal" evidence="2">
    <location>
        <begin position="77"/>
        <end position="159"/>
    </location>
</feature>
<dbReference type="SFLD" id="SFLDG01202">
    <property type="entry name" value="SUF2.2"/>
    <property type="match status" value="1"/>
</dbReference>